<keyword evidence="2" id="KW-0444">Lipid biosynthesis</keyword>
<evidence type="ECO:0000256" key="2">
    <source>
        <dbReference type="ARBA" id="ARBA00022516"/>
    </source>
</evidence>
<evidence type="ECO:0000256" key="3">
    <source>
        <dbReference type="ARBA" id="ARBA00022556"/>
    </source>
</evidence>
<dbReference type="EC" id="2.4.1.182" evidence="1"/>
<dbReference type="Pfam" id="PF02684">
    <property type="entry name" value="LpxB"/>
    <property type="match status" value="1"/>
</dbReference>
<dbReference type="GO" id="GO:0008915">
    <property type="term" value="F:lipid-A-disaccharide synthase activity"/>
    <property type="evidence" value="ECO:0007669"/>
    <property type="project" value="UniProtKB-EC"/>
</dbReference>
<evidence type="ECO:0000256" key="4">
    <source>
        <dbReference type="ARBA" id="ARBA00022676"/>
    </source>
</evidence>
<keyword evidence="5" id="KW-0808">Transferase</keyword>
<organism evidence="8">
    <name type="scientific">marine sediment metagenome</name>
    <dbReference type="NCBI Taxonomy" id="412755"/>
    <lineage>
        <taxon>unclassified sequences</taxon>
        <taxon>metagenomes</taxon>
        <taxon>ecological metagenomes</taxon>
    </lineage>
</organism>
<evidence type="ECO:0000256" key="7">
    <source>
        <dbReference type="ARBA" id="ARBA00048975"/>
    </source>
</evidence>
<proteinExistence type="inferred from homology"/>
<evidence type="ECO:0000313" key="8">
    <source>
        <dbReference type="EMBL" id="KKO11913.1"/>
    </source>
</evidence>
<evidence type="ECO:0000256" key="1">
    <source>
        <dbReference type="ARBA" id="ARBA00012687"/>
    </source>
</evidence>
<protein>
    <recommendedName>
        <fullName evidence="1">lipid-A-disaccharide synthase</fullName>
        <ecNumber evidence="1">2.4.1.182</ecNumber>
    </recommendedName>
</protein>
<comment type="caution">
    <text evidence="8">The sequence shown here is derived from an EMBL/GenBank/DDBJ whole genome shotgun (WGS) entry which is preliminary data.</text>
</comment>
<dbReference type="Gene3D" id="3.40.50.2000">
    <property type="entry name" value="Glycogen Phosphorylase B"/>
    <property type="match status" value="1"/>
</dbReference>
<dbReference type="EMBL" id="LAZR01000002">
    <property type="protein sequence ID" value="KKO11913.1"/>
    <property type="molecule type" value="Genomic_DNA"/>
</dbReference>
<dbReference type="PANTHER" id="PTHR30372">
    <property type="entry name" value="LIPID-A-DISACCHARIDE SYNTHASE"/>
    <property type="match status" value="1"/>
</dbReference>
<reference evidence="8" key="1">
    <citation type="journal article" date="2015" name="Nature">
        <title>Complex archaea that bridge the gap between prokaryotes and eukaryotes.</title>
        <authorList>
            <person name="Spang A."/>
            <person name="Saw J.H."/>
            <person name="Jorgensen S.L."/>
            <person name="Zaremba-Niedzwiedzka K."/>
            <person name="Martijn J."/>
            <person name="Lind A.E."/>
            <person name="van Eijk R."/>
            <person name="Schleper C."/>
            <person name="Guy L."/>
            <person name="Ettema T.J."/>
        </authorList>
    </citation>
    <scope>NUCLEOTIDE SEQUENCE</scope>
</reference>
<dbReference type="PANTHER" id="PTHR30372:SF4">
    <property type="entry name" value="LIPID-A-DISACCHARIDE SYNTHASE, MITOCHONDRIAL-RELATED"/>
    <property type="match status" value="1"/>
</dbReference>
<dbReference type="AlphaFoldDB" id="A0A0F9WHD2"/>
<dbReference type="GO" id="GO:0009245">
    <property type="term" value="P:lipid A biosynthetic process"/>
    <property type="evidence" value="ECO:0007669"/>
    <property type="project" value="UniProtKB-KW"/>
</dbReference>
<name>A0A0F9WHD2_9ZZZZ</name>
<comment type="catalytic activity">
    <reaction evidence="7">
        <text>a lipid X + a UDP-2-N,3-O-bis[(3R)-3-hydroxyacyl]-alpha-D-glucosamine = a lipid A disaccharide + UDP + H(+)</text>
        <dbReference type="Rhea" id="RHEA:67828"/>
        <dbReference type="ChEBI" id="CHEBI:15378"/>
        <dbReference type="ChEBI" id="CHEBI:58223"/>
        <dbReference type="ChEBI" id="CHEBI:137748"/>
        <dbReference type="ChEBI" id="CHEBI:176338"/>
        <dbReference type="ChEBI" id="CHEBI:176343"/>
        <dbReference type="EC" id="2.4.1.182"/>
    </reaction>
</comment>
<dbReference type="GO" id="GO:0005543">
    <property type="term" value="F:phospholipid binding"/>
    <property type="evidence" value="ECO:0007669"/>
    <property type="project" value="TreeGrafter"/>
</dbReference>
<keyword evidence="6" id="KW-0443">Lipid metabolism</keyword>
<keyword evidence="3" id="KW-0441">Lipid A biosynthesis</keyword>
<dbReference type="NCBIfam" id="TIGR00215">
    <property type="entry name" value="lpxB"/>
    <property type="match status" value="1"/>
</dbReference>
<evidence type="ECO:0000256" key="5">
    <source>
        <dbReference type="ARBA" id="ARBA00022679"/>
    </source>
</evidence>
<gene>
    <name evidence="8" type="ORF">LCGC14_0014170</name>
</gene>
<dbReference type="SUPFAM" id="SSF53756">
    <property type="entry name" value="UDP-Glycosyltransferase/glycogen phosphorylase"/>
    <property type="match status" value="1"/>
</dbReference>
<keyword evidence="4" id="KW-0328">Glycosyltransferase</keyword>
<accession>A0A0F9WHD2</accession>
<sequence>MLIGMVAGETSGDMLGAGLMQAIRQRYPNARFAGVGGPLMLAQGFESITPMERLSVMGFVEPLGRLPELLRLKRDLVRLFVNERAAVFIGIDSPGFNLRLEQNLHDAGVKTVHYVSPSVWAWGKGRIKKIARAVDLILALFPFESDIYQQHGIPVHCVGHSLADRIVPGQDQTQVRQQARASLGLPDTAPVLCLMPGSRKDEVQRLAPVFIAAALLCLAQKPDLRFVIPCANERRREQIDGMLTLALAADPAASNAFTVIDGRSHEAMQASDLVLLASGTATLEALLLKRPMVVCYRLSSVTWALAKRLVKIPYISLPNLLAGRELVPELLQDQVTAPIVSTEVLAWLDDPARQDSLYHAFESIHQSIRLDADQQAAAAVCQLLDAAPGDAR</sequence>
<dbReference type="GO" id="GO:0016020">
    <property type="term" value="C:membrane"/>
    <property type="evidence" value="ECO:0007669"/>
    <property type="project" value="GOC"/>
</dbReference>
<evidence type="ECO:0000256" key="6">
    <source>
        <dbReference type="ARBA" id="ARBA00023098"/>
    </source>
</evidence>
<dbReference type="HAMAP" id="MF_00392">
    <property type="entry name" value="LpxB"/>
    <property type="match status" value="1"/>
</dbReference>
<dbReference type="InterPro" id="IPR003835">
    <property type="entry name" value="Glyco_trans_19"/>
</dbReference>